<evidence type="ECO:0000313" key="4">
    <source>
        <dbReference type="Proteomes" id="UP000290287"/>
    </source>
</evidence>
<feature type="transmembrane region" description="Helical" evidence="1">
    <location>
        <begin position="211"/>
        <end position="230"/>
    </location>
</feature>
<comment type="caution">
    <text evidence="3">The sequence shown here is derived from an EMBL/GenBank/DDBJ whole genome shotgun (WGS) entry which is preliminary data.</text>
</comment>
<keyword evidence="1" id="KW-0812">Transmembrane</keyword>
<reference evidence="3 4" key="1">
    <citation type="submission" date="2017-10" db="EMBL/GenBank/DDBJ databases">
        <title>Nyctiphanis sp. nov., isolated from the stomach of the euphausiid Nyctiphanes simplex (Hansen, 1911) in the Gulf of California.</title>
        <authorList>
            <person name="Gomez-Gil B."/>
            <person name="Aguilar-Mendez M."/>
            <person name="Lopez-Cortes A."/>
            <person name="Gomez-Gutierrez J."/>
            <person name="Roque A."/>
            <person name="Lang E."/>
            <person name="Gonzalez-Castillo A."/>
        </authorList>
    </citation>
    <scope>NUCLEOTIDE SEQUENCE [LARGE SCALE GENOMIC DNA]</scope>
    <source>
        <strain evidence="3 4">CAIM 600</strain>
    </source>
</reference>
<feature type="transmembrane region" description="Helical" evidence="1">
    <location>
        <begin position="118"/>
        <end position="138"/>
    </location>
</feature>
<keyword evidence="4" id="KW-1185">Reference proteome</keyword>
<dbReference type="PANTHER" id="PTHR30590">
    <property type="entry name" value="INNER MEMBRANE PROTEIN"/>
    <property type="match status" value="1"/>
</dbReference>
<evidence type="ECO:0000259" key="2">
    <source>
        <dbReference type="Pfam" id="PF04235"/>
    </source>
</evidence>
<dbReference type="Pfam" id="PF04235">
    <property type="entry name" value="DUF418"/>
    <property type="match status" value="1"/>
</dbReference>
<keyword evidence="1" id="KW-1133">Transmembrane helix</keyword>
<dbReference type="PANTHER" id="PTHR30590:SF2">
    <property type="entry name" value="INNER MEMBRANE PROTEIN"/>
    <property type="match status" value="1"/>
</dbReference>
<organism evidence="3 4">
    <name type="scientific">Veronia nyctiphanis</name>
    <dbReference type="NCBI Taxonomy" id="1278244"/>
    <lineage>
        <taxon>Bacteria</taxon>
        <taxon>Pseudomonadati</taxon>
        <taxon>Pseudomonadota</taxon>
        <taxon>Gammaproteobacteria</taxon>
        <taxon>Vibrionales</taxon>
        <taxon>Vibrionaceae</taxon>
        <taxon>Veronia</taxon>
    </lineage>
</organism>
<dbReference type="AlphaFoldDB" id="A0A4Q0YU46"/>
<feature type="transmembrane region" description="Helical" evidence="1">
    <location>
        <begin position="74"/>
        <end position="98"/>
    </location>
</feature>
<dbReference type="InterPro" id="IPR052529">
    <property type="entry name" value="Bact_Transport_Assoc"/>
</dbReference>
<protein>
    <recommendedName>
        <fullName evidence="2">DUF418 domain-containing protein</fullName>
    </recommendedName>
</protein>
<feature type="transmembrane region" description="Helical" evidence="1">
    <location>
        <begin position="173"/>
        <end position="199"/>
    </location>
</feature>
<feature type="transmembrane region" description="Helical" evidence="1">
    <location>
        <begin position="312"/>
        <end position="334"/>
    </location>
</feature>
<evidence type="ECO:0000256" key="1">
    <source>
        <dbReference type="SAM" id="Phobius"/>
    </source>
</evidence>
<sequence>MNIYHHGELLNGYVRFQNPPLLDEIIDTFNLFFADGRFRSLFCLLFGAGLAIQYESSNKKDIDPMMFIKTRLNWLLLFGFIHAVFIFGGDILMLYAVIGFFVYKKLALEQNVLRNKAIIWYVVGAVVVSAVAGGLLLIPQEELMVRGSPAYLEAYGNWFGNYGYQVLVQGGVALGMVVLAPMIGGIQIAALIMFGAFLYRSGFFERGLSNIQLIFAFVTGMTLSALLFVMTNNFDIELSIINIVSSIPAVFIALVYAHILIKFSQGSSRVIKALANTGRVAFSLYILQSVVMAIALRWIFPEFHFEATRLDYLLIVISYTIFQIFLANVYLSLFRQGPLELLWRKAYLGSVKRKQGKQLKVKVA</sequence>
<keyword evidence="1" id="KW-0472">Membrane</keyword>
<evidence type="ECO:0000313" key="3">
    <source>
        <dbReference type="EMBL" id="RXJ74273.1"/>
    </source>
</evidence>
<accession>A0A4Q0YU46</accession>
<dbReference type="Proteomes" id="UP000290287">
    <property type="component" value="Unassembled WGS sequence"/>
</dbReference>
<feature type="transmembrane region" description="Helical" evidence="1">
    <location>
        <begin position="280"/>
        <end position="300"/>
    </location>
</feature>
<dbReference type="InterPro" id="IPR007349">
    <property type="entry name" value="DUF418"/>
</dbReference>
<feature type="domain" description="DUF418" evidence="2">
    <location>
        <begin position="198"/>
        <end position="347"/>
    </location>
</feature>
<name>A0A4Q0YU46_9GAMM</name>
<feature type="transmembrane region" description="Helical" evidence="1">
    <location>
        <begin position="236"/>
        <end position="259"/>
    </location>
</feature>
<gene>
    <name evidence="3" type="ORF">CS022_04230</name>
</gene>
<dbReference type="EMBL" id="PEIB01000003">
    <property type="protein sequence ID" value="RXJ74273.1"/>
    <property type="molecule type" value="Genomic_DNA"/>
</dbReference>
<proteinExistence type="predicted"/>